<dbReference type="GO" id="GO:0004674">
    <property type="term" value="F:protein serine/threonine kinase activity"/>
    <property type="evidence" value="ECO:0007669"/>
    <property type="project" value="UniProtKB-EC"/>
</dbReference>
<keyword evidence="2" id="KW-0808">Transferase</keyword>
<dbReference type="InterPro" id="IPR050660">
    <property type="entry name" value="NEK_Ser/Thr_kinase"/>
</dbReference>
<evidence type="ECO:0000256" key="3">
    <source>
        <dbReference type="ARBA" id="ARBA00022741"/>
    </source>
</evidence>
<name>A0AB34L6B1_9PEZI</name>
<dbReference type="EMBL" id="JAAQHG020000002">
    <property type="protein sequence ID" value="KAL1590661.1"/>
    <property type="molecule type" value="Genomic_DNA"/>
</dbReference>
<organism evidence="8 9">
    <name type="scientific">Cladosporium halotolerans</name>
    <dbReference type="NCBI Taxonomy" id="1052096"/>
    <lineage>
        <taxon>Eukaryota</taxon>
        <taxon>Fungi</taxon>
        <taxon>Dikarya</taxon>
        <taxon>Ascomycota</taxon>
        <taxon>Pezizomycotina</taxon>
        <taxon>Dothideomycetes</taxon>
        <taxon>Dothideomycetidae</taxon>
        <taxon>Cladosporiales</taxon>
        <taxon>Cladosporiaceae</taxon>
        <taxon>Cladosporium</taxon>
    </lineage>
</organism>
<dbReference type="AlphaFoldDB" id="A0AB34L6B1"/>
<dbReference type="Pfam" id="PF00069">
    <property type="entry name" value="Pkinase"/>
    <property type="match status" value="1"/>
</dbReference>
<dbReference type="InterPro" id="IPR011009">
    <property type="entry name" value="Kinase-like_dom_sf"/>
</dbReference>
<dbReference type="PANTHER" id="PTHR43671">
    <property type="entry name" value="SERINE/THREONINE-PROTEIN KINASE NEK"/>
    <property type="match status" value="1"/>
</dbReference>
<evidence type="ECO:0000313" key="9">
    <source>
        <dbReference type="Proteomes" id="UP000803884"/>
    </source>
</evidence>
<proteinExistence type="predicted"/>
<evidence type="ECO:0000313" key="8">
    <source>
        <dbReference type="EMBL" id="KAL1590661.1"/>
    </source>
</evidence>
<dbReference type="GO" id="GO:0005524">
    <property type="term" value="F:ATP binding"/>
    <property type="evidence" value="ECO:0007669"/>
    <property type="project" value="UniProtKB-KW"/>
</dbReference>
<evidence type="ECO:0000256" key="1">
    <source>
        <dbReference type="ARBA" id="ARBA00012513"/>
    </source>
</evidence>
<comment type="caution">
    <text evidence="8">The sequence shown here is derived from an EMBL/GenBank/DDBJ whole genome shotgun (WGS) entry which is preliminary data.</text>
</comment>
<accession>A0AB34L6B1</accession>
<dbReference type="RefSeq" id="XP_069233766.1">
    <property type="nucleotide sequence ID" value="XM_069369178.1"/>
</dbReference>
<dbReference type="SUPFAM" id="SSF56112">
    <property type="entry name" value="Protein kinase-like (PK-like)"/>
    <property type="match status" value="1"/>
</dbReference>
<dbReference type="Gene3D" id="1.10.510.10">
    <property type="entry name" value="Transferase(Phosphotransferase) domain 1"/>
    <property type="match status" value="1"/>
</dbReference>
<keyword evidence="9" id="KW-1185">Reference proteome</keyword>
<dbReference type="PROSITE" id="PS50011">
    <property type="entry name" value="PROTEIN_KINASE_DOM"/>
    <property type="match status" value="1"/>
</dbReference>
<evidence type="ECO:0000256" key="4">
    <source>
        <dbReference type="ARBA" id="ARBA00022777"/>
    </source>
</evidence>
<evidence type="ECO:0000256" key="2">
    <source>
        <dbReference type="ARBA" id="ARBA00022679"/>
    </source>
</evidence>
<evidence type="ECO:0000259" key="7">
    <source>
        <dbReference type="PROSITE" id="PS50011"/>
    </source>
</evidence>
<dbReference type="InterPro" id="IPR000719">
    <property type="entry name" value="Prot_kinase_dom"/>
</dbReference>
<protein>
    <recommendedName>
        <fullName evidence="1">non-specific serine/threonine protein kinase</fullName>
        <ecNumber evidence="1">2.7.11.1</ecNumber>
    </recommendedName>
</protein>
<evidence type="ECO:0000256" key="5">
    <source>
        <dbReference type="ARBA" id="ARBA00022840"/>
    </source>
</evidence>
<keyword evidence="3" id="KW-0547">Nucleotide-binding</keyword>
<dbReference type="PANTHER" id="PTHR43671:SF13">
    <property type="entry name" value="SERINE_THREONINE-PROTEIN KINASE NEK2"/>
    <property type="match status" value="1"/>
</dbReference>
<dbReference type="EC" id="2.7.11.1" evidence="1"/>
<sequence length="369" mass="40502">MDKTSCARPTNAGKPAKSFPGAIPEGSDTDNPATHAGGKLKGSAQPETPLLPASICVIKQPSFTSLRSVNAPSSLGEGVSLEKDYVRGKLIGQSSEARVYLLKSKKAAVPASTLLHLSKVHHPHIVFCPRVDIVEPDFQIWQVLEFCNGGSLWDFVSTLKEKTPVILVLQCFIQLAEALAYLGYGLTRQYEGHWEVDPNFTSPIIHSDLNLNNVLLHFGQCVEYGMPDLLVADFGMSTTADSPRKTAGTPQYYCPEVVSAGRGISSAPPMSIQSDVYTFGLTMYALIMRELWPPALPPCWLKLPPVYDQLGITNALRRCLEIKPDARPTMDNDPGTGLLGFVDVLWEKRHKMFMDEGPPDRSLFTRMDA</sequence>
<dbReference type="Proteomes" id="UP000803884">
    <property type="component" value="Unassembled WGS sequence"/>
</dbReference>
<gene>
    <name evidence="8" type="ORF">WHR41_00572</name>
</gene>
<reference evidence="8 9" key="1">
    <citation type="journal article" date="2020" name="Microbiol. Resour. Announc.">
        <title>Draft Genome Sequence of a Cladosporium Species Isolated from the Mesophotic Ascidian Didemnum maculosum.</title>
        <authorList>
            <person name="Gioti A."/>
            <person name="Siaperas R."/>
            <person name="Nikolaivits E."/>
            <person name="Le Goff G."/>
            <person name="Ouazzani J."/>
            <person name="Kotoulas G."/>
            <person name="Topakas E."/>
        </authorList>
    </citation>
    <scope>NUCLEOTIDE SEQUENCE [LARGE SCALE GENOMIC DNA]</scope>
    <source>
        <strain evidence="8 9">TM138-S3</strain>
    </source>
</reference>
<dbReference type="GeneID" id="96002016"/>
<dbReference type="CDD" id="cd00180">
    <property type="entry name" value="PKc"/>
    <property type="match status" value="1"/>
</dbReference>
<evidence type="ECO:0000256" key="6">
    <source>
        <dbReference type="SAM" id="MobiDB-lite"/>
    </source>
</evidence>
<keyword evidence="4" id="KW-0418">Kinase</keyword>
<keyword evidence="5" id="KW-0067">ATP-binding</keyword>
<feature type="domain" description="Protein kinase" evidence="7">
    <location>
        <begin position="69"/>
        <end position="353"/>
    </location>
</feature>
<feature type="region of interest" description="Disordered" evidence="6">
    <location>
        <begin position="1"/>
        <end position="45"/>
    </location>
</feature>